<keyword evidence="12" id="KW-1185">Reference proteome</keyword>
<accession>A0A5C1DK26</accession>
<evidence type="ECO:0000256" key="2">
    <source>
        <dbReference type="ARBA" id="ARBA00022448"/>
    </source>
</evidence>
<feature type="transmembrane region" description="Helical" evidence="10">
    <location>
        <begin position="200"/>
        <end position="224"/>
    </location>
</feature>
<keyword evidence="4 10" id="KW-1133">Transmembrane helix</keyword>
<comment type="subcellular location">
    <subcellularLocation>
        <location evidence="1">Membrane</location>
        <topology evidence="1">Multi-pass membrane protein</topology>
    </subcellularLocation>
</comment>
<name>A0A5C1DK26_9NEIS</name>
<dbReference type="EMBL" id="CP043473">
    <property type="protein sequence ID" value="QEL56329.1"/>
    <property type="molecule type" value="Genomic_DNA"/>
</dbReference>
<evidence type="ECO:0000256" key="10">
    <source>
        <dbReference type="SAM" id="Phobius"/>
    </source>
</evidence>
<evidence type="ECO:0000256" key="8">
    <source>
        <dbReference type="ARBA" id="ARBA00023214"/>
    </source>
</evidence>
<dbReference type="InterPro" id="IPR001807">
    <property type="entry name" value="ClC"/>
</dbReference>
<dbReference type="KEGG" id="chrm:FYK34_12555"/>
<dbReference type="PRINTS" id="PR00762">
    <property type="entry name" value="CLCHANNEL"/>
</dbReference>
<dbReference type="PANTHER" id="PTHR43427">
    <property type="entry name" value="CHLORIDE CHANNEL PROTEIN CLC-E"/>
    <property type="match status" value="1"/>
</dbReference>
<feature type="transmembrane region" description="Helical" evidence="10">
    <location>
        <begin position="395"/>
        <end position="416"/>
    </location>
</feature>
<feature type="transmembrane region" description="Helical" evidence="10">
    <location>
        <begin position="21"/>
        <end position="39"/>
    </location>
</feature>
<evidence type="ECO:0000256" key="1">
    <source>
        <dbReference type="ARBA" id="ARBA00004141"/>
    </source>
</evidence>
<keyword evidence="3 10" id="KW-0812">Transmembrane</keyword>
<dbReference type="RefSeq" id="WP_149296941.1">
    <property type="nucleotide sequence ID" value="NZ_CP043473.1"/>
</dbReference>
<feature type="transmembrane region" description="Helical" evidence="10">
    <location>
        <begin position="280"/>
        <end position="298"/>
    </location>
</feature>
<dbReference type="InterPro" id="IPR050368">
    <property type="entry name" value="ClC-type_chloride_channel"/>
</dbReference>
<feature type="transmembrane region" description="Helical" evidence="10">
    <location>
        <begin position="110"/>
        <end position="132"/>
    </location>
</feature>
<dbReference type="Proteomes" id="UP000322079">
    <property type="component" value="Chromosome"/>
</dbReference>
<organism evidence="11 12">
    <name type="scientific">Chromobacterium paludis</name>
    <dbReference type="NCBI Taxonomy" id="2605945"/>
    <lineage>
        <taxon>Bacteria</taxon>
        <taxon>Pseudomonadati</taxon>
        <taxon>Pseudomonadota</taxon>
        <taxon>Betaproteobacteria</taxon>
        <taxon>Neisseriales</taxon>
        <taxon>Chromobacteriaceae</taxon>
        <taxon>Chromobacterium</taxon>
    </lineage>
</organism>
<evidence type="ECO:0000256" key="3">
    <source>
        <dbReference type="ARBA" id="ARBA00022692"/>
    </source>
</evidence>
<evidence type="ECO:0000256" key="4">
    <source>
        <dbReference type="ARBA" id="ARBA00022989"/>
    </source>
</evidence>
<feature type="transmembrane region" description="Helical" evidence="10">
    <location>
        <begin position="236"/>
        <end position="259"/>
    </location>
</feature>
<evidence type="ECO:0000256" key="6">
    <source>
        <dbReference type="ARBA" id="ARBA00023136"/>
    </source>
</evidence>
<feature type="transmembrane region" description="Helical" evidence="10">
    <location>
        <begin position="59"/>
        <end position="78"/>
    </location>
</feature>
<keyword evidence="9" id="KW-0407">Ion channel</keyword>
<keyword evidence="6 10" id="KW-0472">Membrane</keyword>
<dbReference type="Pfam" id="PF00654">
    <property type="entry name" value="Voltage_CLC"/>
    <property type="match status" value="1"/>
</dbReference>
<dbReference type="AlphaFoldDB" id="A0A5C1DK26"/>
<dbReference type="InterPro" id="IPR014743">
    <property type="entry name" value="Cl-channel_core"/>
</dbReference>
<dbReference type="Gene3D" id="1.10.3080.10">
    <property type="entry name" value="Clc chloride channel"/>
    <property type="match status" value="1"/>
</dbReference>
<feature type="transmembrane region" description="Helical" evidence="10">
    <location>
        <begin position="318"/>
        <end position="341"/>
    </location>
</feature>
<dbReference type="GO" id="GO:0005254">
    <property type="term" value="F:chloride channel activity"/>
    <property type="evidence" value="ECO:0007669"/>
    <property type="project" value="UniProtKB-KW"/>
</dbReference>
<dbReference type="GO" id="GO:0034707">
    <property type="term" value="C:chloride channel complex"/>
    <property type="evidence" value="ECO:0007669"/>
    <property type="project" value="UniProtKB-KW"/>
</dbReference>
<keyword evidence="5" id="KW-0406">Ion transport</keyword>
<feature type="transmembrane region" description="Helical" evidence="10">
    <location>
        <begin position="164"/>
        <end position="188"/>
    </location>
</feature>
<proteinExistence type="predicted"/>
<keyword evidence="8" id="KW-0868">Chloride</keyword>
<evidence type="ECO:0000256" key="5">
    <source>
        <dbReference type="ARBA" id="ARBA00023065"/>
    </source>
</evidence>
<evidence type="ECO:0000313" key="11">
    <source>
        <dbReference type="EMBL" id="QEL56329.1"/>
    </source>
</evidence>
<feature type="transmembrane region" description="Helical" evidence="10">
    <location>
        <begin position="362"/>
        <end position="383"/>
    </location>
</feature>
<protein>
    <submittedName>
        <fullName evidence="11">Chloride channel protein</fullName>
    </submittedName>
</protein>
<keyword evidence="7" id="KW-0869">Chloride channel</keyword>
<sequence>MTQNLLLLQLRAQLSKLSGKTRMTLVLWTGAALVGLAAVGLAKMADWFFDIFHSLTERWFWWPLLSLPLGAVLIRWLMVNIGQGSEGSGIPQALAALQQTEQADSASRLLSFRIVVAKFFGIVLGVGSGFVLGREGPTVQIGAALMYSMRKLVPLHSAAFRRHLILAGGAAGISAAFNTPLAGIVFAFEELSRSVENTTSGRTIGAVILAGMISLALLGNYTYFGRIHVPTFSFVVLVPMVLVACAAGVIGGLFSWMCVHQRRWLPGNVMRLRSRYPYRFVALCGLAVALCGLVAPIYGSGALETSQVISGHGEMGLLYLPMKFIGLVATFLTGLPGGIFAPSLAMGAGLGSWFTPLFASDLSVKIVALGMVAMLAAVTRAPITSSIIMIEMTDGHVMVISMLGAAMIASAVAGVFRTHLYQDLAKQFLPK</sequence>
<dbReference type="SUPFAM" id="SSF81340">
    <property type="entry name" value="Clc chloride channel"/>
    <property type="match status" value="1"/>
</dbReference>
<keyword evidence="2" id="KW-0813">Transport</keyword>
<evidence type="ECO:0000256" key="9">
    <source>
        <dbReference type="ARBA" id="ARBA00023303"/>
    </source>
</evidence>
<dbReference type="CDD" id="cd01034">
    <property type="entry name" value="EriC_like"/>
    <property type="match status" value="1"/>
</dbReference>
<dbReference type="PANTHER" id="PTHR43427:SF6">
    <property type="entry name" value="CHLORIDE CHANNEL PROTEIN CLC-E"/>
    <property type="match status" value="1"/>
</dbReference>
<reference evidence="11 12" key="1">
    <citation type="submission" date="2019-08" db="EMBL/GenBank/DDBJ databases">
        <title>Chromobacterium paludis, a novel bacterium isolated from a Maryland marsh pond.</title>
        <authorList>
            <person name="Blackburn M.B."/>
            <person name="Gundersen-Rindal D.E."/>
        </authorList>
    </citation>
    <scope>NUCLEOTIDE SEQUENCE [LARGE SCALE GENOMIC DNA]</scope>
    <source>
        <strain evidence="12">IIBBL 257-1</strain>
    </source>
</reference>
<gene>
    <name evidence="11" type="ORF">FYK34_12555</name>
</gene>
<evidence type="ECO:0000256" key="7">
    <source>
        <dbReference type="ARBA" id="ARBA00023173"/>
    </source>
</evidence>
<evidence type="ECO:0000313" key="12">
    <source>
        <dbReference type="Proteomes" id="UP000322079"/>
    </source>
</evidence>